<evidence type="ECO:0000256" key="2">
    <source>
        <dbReference type="ARBA" id="ARBA00004429"/>
    </source>
</evidence>
<keyword evidence="11" id="KW-0067">ATP-binding</keyword>
<dbReference type="SMART" id="SM00448">
    <property type="entry name" value="REC"/>
    <property type="match status" value="1"/>
</dbReference>
<evidence type="ECO:0000259" key="19">
    <source>
        <dbReference type="PROSITE" id="PS50109"/>
    </source>
</evidence>
<evidence type="ECO:0000256" key="12">
    <source>
        <dbReference type="ARBA" id="ARBA00022989"/>
    </source>
</evidence>
<dbReference type="InterPro" id="IPR001789">
    <property type="entry name" value="Sig_transdc_resp-reg_receiver"/>
</dbReference>
<evidence type="ECO:0000256" key="16">
    <source>
        <dbReference type="PROSITE-ProRule" id="PRU00169"/>
    </source>
</evidence>
<feature type="domain" description="Histidine kinase" evidence="19">
    <location>
        <begin position="297"/>
        <end position="518"/>
    </location>
</feature>
<keyword evidence="6 16" id="KW-0597">Phosphoprotein</keyword>
<keyword evidence="4" id="KW-1003">Cell membrane</keyword>
<dbReference type="CDD" id="cd00088">
    <property type="entry name" value="HPT"/>
    <property type="match status" value="1"/>
</dbReference>
<evidence type="ECO:0000256" key="13">
    <source>
        <dbReference type="ARBA" id="ARBA00023012"/>
    </source>
</evidence>
<evidence type="ECO:0000256" key="9">
    <source>
        <dbReference type="ARBA" id="ARBA00022741"/>
    </source>
</evidence>
<dbReference type="InterPro" id="IPR008207">
    <property type="entry name" value="Sig_transdc_His_kin_Hpt_dom"/>
</dbReference>
<dbReference type="Pfam" id="PF00672">
    <property type="entry name" value="HAMP"/>
    <property type="match status" value="1"/>
</dbReference>
<reference evidence="23 24" key="1">
    <citation type="submission" date="2018-10" db="EMBL/GenBank/DDBJ databases">
        <title>Complete genome sequence of Pseudomonas pelagia strain Kongs-67.</title>
        <authorList>
            <person name="Sinha R.K."/>
            <person name="Krishnan K."/>
        </authorList>
    </citation>
    <scope>NUCLEOTIDE SEQUENCE [LARGE SCALE GENOMIC DNA]</scope>
    <source>
        <strain evidence="23 24">Kongs-67</strain>
    </source>
</reference>
<dbReference type="SMART" id="SM00304">
    <property type="entry name" value="HAMP"/>
    <property type="match status" value="1"/>
</dbReference>
<dbReference type="CDD" id="cd06225">
    <property type="entry name" value="HAMP"/>
    <property type="match status" value="1"/>
</dbReference>
<dbReference type="SMART" id="SM00387">
    <property type="entry name" value="HATPase_c"/>
    <property type="match status" value="1"/>
</dbReference>
<dbReference type="EC" id="2.7.13.3" evidence="3"/>
<dbReference type="RefSeq" id="WP_153274272.1">
    <property type="nucleotide sequence ID" value="NZ_CP033116.1"/>
</dbReference>
<dbReference type="InterPro" id="IPR003661">
    <property type="entry name" value="HisK_dim/P_dom"/>
</dbReference>
<dbReference type="SUPFAM" id="SSF158472">
    <property type="entry name" value="HAMP domain-like"/>
    <property type="match status" value="1"/>
</dbReference>
<dbReference type="Gene3D" id="1.10.287.130">
    <property type="match status" value="1"/>
</dbReference>
<keyword evidence="7" id="KW-0808">Transferase</keyword>
<dbReference type="InterPro" id="IPR003594">
    <property type="entry name" value="HATPase_dom"/>
</dbReference>
<dbReference type="PANTHER" id="PTHR45339:SF1">
    <property type="entry name" value="HYBRID SIGNAL TRANSDUCTION HISTIDINE KINASE J"/>
    <property type="match status" value="1"/>
</dbReference>
<dbReference type="SMART" id="SM00388">
    <property type="entry name" value="HisKA"/>
    <property type="match status" value="1"/>
</dbReference>
<evidence type="ECO:0000256" key="18">
    <source>
        <dbReference type="SAM" id="Phobius"/>
    </source>
</evidence>
<evidence type="ECO:0000256" key="5">
    <source>
        <dbReference type="ARBA" id="ARBA00022519"/>
    </source>
</evidence>
<keyword evidence="5" id="KW-0997">Cell inner membrane</keyword>
<evidence type="ECO:0000313" key="24">
    <source>
        <dbReference type="Proteomes" id="UP000344571"/>
    </source>
</evidence>
<keyword evidence="9" id="KW-0547">Nucleotide-binding</keyword>
<dbReference type="Pfam" id="PF01627">
    <property type="entry name" value="Hpt"/>
    <property type="match status" value="1"/>
</dbReference>
<dbReference type="SUPFAM" id="SSF52172">
    <property type="entry name" value="CheY-like"/>
    <property type="match status" value="2"/>
</dbReference>
<dbReference type="CDD" id="cd16922">
    <property type="entry name" value="HATPase_EvgS-ArcB-TorS-like"/>
    <property type="match status" value="1"/>
</dbReference>
<keyword evidence="10" id="KW-0418">Kinase</keyword>
<evidence type="ECO:0000259" key="22">
    <source>
        <dbReference type="PROSITE" id="PS50894"/>
    </source>
</evidence>
<dbReference type="PROSITE" id="PS50894">
    <property type="entry name" value="HPT"/>
    <property type="match status" value="1"/>
</dbReference>
<evidence type="ECO:0000256" key="4">
    <source>
        <dbReference type="ARBA" id="ARBA00022475"/>
    </source>
</evidence>
<keyword evidence="14 18" id="KW-0472">Membrane</keyword>
<evidence type="ECO:0000256" key="3">
    <source>
        <dbReference type="ARBA" id="ARBA00012438"/>
    </source>
</evidence>
<evidence type="ECO:0000256" key="15">
    <source>
        <dbReference type="PROSITE-ProRule" id="PRU00110"/>
    </source>
</evidence>
<evidence type="ECO:0000256" key="7">
    <source>
        <dbReference type="ARBA" id="ARBA00022679"/>
    </source>
</evidence>
<dbReference type="InterPro" id="IPR004358">
    <property type="entry name" value="Sig_transdc_His_kin-like_C"/>
</dbReference>
<dbReference type="InterPro" id="IPR005467">
    <property type="entry name" value="His_kinase_dom"/>
</dbReference>
<dbReference type="CDD" id="cd00082">
    <property type="entry name" value="HisKA"/>
    <property type="match status" value="1"/>
</dbReference>
<evidence type="ECO:0000313" key="23">
    <source>
        <dbReference type="EMBL" id="QFY56019.1"/>
    </source>
</evidence>
<evidence type="ECO:0000256" key="8">
    <source>
        <dbReference type="ARBA" id="ARBA00022692"/>
    </source>
</evidence>
<dbReference type="Gene3D" id="3.30.565.10">
    <property type="entry name" value="Histidine kinase-like ATPase, C-terminal domain"/>
    <property type="match status" value="1"/>
</dbReference>
<dbReference type="Pfam" id="PF02518">
    <property type="entry name" value="HATPase_c"/>
    <property type="match status" value="1"/>
</dbReference>
<keyword evidence="17" id="KW-0175">Coiled coil</keyword>
<dbReference type="PROSITE" id="PS50109">
    <property type="entry name" value="HIS_KIN"/>
    <property type="match status" value="1"/>
</dbReference>
<keyword evidence="12 18" id="KW-1133">Transmembrane helix</keyword>
<evidence type="ECO:0000259" key="21">
    <source>
        <dbReference type="PROSITE" id="PS50885"/>
    </source>
</evidence>
<comment type="subcellular location">
    <subcellularLocation>
        <location evidence="2">Cell inner membrane</location>
        <topology evidence="2">Multi-pass membrane protein</topology>
    </subcellularLocation>
</comment>
<dbReference type="Gene3D" id="3.40.50.2300">
    <property type="match status" value="1"/>
</dbReference>
<proteinExistence type="predicted"/>
<dbReference type="InterPro" id="IPR036890">
    <property type="entry name" value="HATPase_C_sf"/>
</dbReference>
<feature type="modified residue" description="Phosphohistidine" evidence="15">
    <location>
        <position position="875"/>
    </location>
</feature>
<feature type="coiled-coil region" evidence="17">
    <location>
        <begin position="242"/>
        <end position="276"/>
    </location>
</feature>
<dbReference type="EMBL" id="CP033116">
    <property type="protein sequence ID" value="QFY56019.1"/>
    <property type="molecule type" value="Genomic_DNA"/>
</dbReference>
<dbReference type="SMART" id="SM00073">
    <property type="entry name" value="HPT"/>
    <property type="match status" value="1"/>
</dbReference>
<dbReference type="InterPro" id="IPR036097">
    <property type="entry name" value="HisK_dim/P_sf"/>
</dbReference>
<evidence type="ECO:0000256" key="17">
    <source>
        <dbReference type="SAM" id="Coils"/>
    </source>
</evidence>
<feature type="transmembrane region" description="Helical" evidence="18">
    <location>
        <begin position="174"/>
        <end position="193"/>
    </location>
</feature>
<dbReference type="Pfam" id="PF00512">
    <property type="entry name" value="HisKA"/>
    <property type="match status" value="1"/>
</dbReference>
<evidence type="ECO:0000256" key="14">
    <source>
        <dbReference type="ARBA" id="ARBA00023136"/>
    </source>
</evidence>
<feature type="transmembrane region" description="Helical" evidence="18">
    <location>
        <begin position="12"/>
        <end position="31"/>
    </location>
</feature>
<accession>A0ABX6CQI1</accession>
<feature type="domain" description="Response regulatory" evidence="20">
    <location>
        <begin position="675"/>
        <end position="794"/>
    </location>
</feature>
<dbReference type="PANTHER" id="PTHR45339">
    <property type="entry name" value="HYBRID SIGNAL TRANSDUCTION HISTIDINE KINASE J"/>
    <property type="match status" value="1"/>
</dbReference>
<evidence type="ECO:0000256" key="1">
    <source>
        <dbReference type="ARBA" id="ARBA00000085"/>
    </source>
</evidence>
<sequence length="933" mass="102929">MSEIGLKARILLMTLAPTGLLAMALGSYFIWHASQDLQQQLLERGFQTVEHLQIPAAQALLEGQPEEFRETLAKALDRIDVRAVTLYDSERNLLEHSGPTMMPTQRTLGVDTIGAGSGLQVGETVGSSRFLLPLLASPELLEGQSQNQIEADAILGWLEVELSHANTQLRRYQMLLTTLVMVLAGLLLTTFTISQMSRRITDPISLSNRAIAQISKGQLDVRLNQQGSRELDDLAQGINTMAQTLQSAQGELQQNVDQATEDLRQTLETIEIQNIELDMARKTAQEASRIKSEFLANMSHELRTPLNGIIGFSNLLQRTELTNRQQEYLGTIEKSADNLLAIINEILDFSKIEAGKLILENQPFNLRDLIQDTLTMLAPAAHQKNLELVSIIYRDTPIGMSGDGLRLKQILANLVSNAIKFTQEGSVSIRTMLEQEDDTHVLLRISVTDTGIGLTSTQQKSLFQAFTQADNSMSRQAGGTGLGLVIAKRLVEQMHGEIGLDSRPGEGSEFWLTARLEKSTQAGDDLPATPLQGIRAAVMEPLTLSRQALLHNLEDLGLDVTVYDNLSALEIAVRTPHPDEPIQLVLASMRSPGTRADLMFEVLNRWMNDDSCKIILLTDTTEHYPSLDQLPPTDCQVLSRPLCTRKLYRAVNQLFRPEPVMPAVIPGRADKPQITVLCVDDNEANLRLVETFLSEMGARVLTATSGEQALQIADRETIQLIFMDVQMPGMDGRATTTELRLREELADCEPRPIIALTAHALAEERRRLIQCGMNDYLTKPISPEQLSHCIFRWTGINLSMPNTAAPSPAPIPAVAVGPKTLPILDYKEGLQLAAGKADLAQDILAMLIKGLPGDRVLIEKYMSQGDDEALLDVVHRLHGATRYCGVPQLRECCLQAETLLKQGKKSQMAISQLIEAIEQVRVAYHTAEPSPSG</sequence>
<dbReference type="PRINTS" id="PR00344">
    <property type="entry name" value="BCTRLSENSOR"/>
</dbReference>
<dbReference type="InterPro" id="IPR019247">
    <property type="entry name" value="Histidine_kinase_BarA_N"/>
</dbReference>
<feature type="domain" description="HPt" evidence="22">
    <location>
        <begin position="836"/>
        <end position="933"/>
    </location>
</feature>
<evidence type="ECO:0000259" key="20">
    <source>
        <dbReference type="PROSITE" id="PS50110"/>
    </source>
</evidence>
<evidence type="ECO:0000256" key="6">
    <source>
        <dbReference type="ARBA" id="ARBA00022553"/>
    </source>
</evidence>
<dbReference type="InterPro" id="IPR011006">
    <property type="entry name" value="CheY-like_superfamily"/>
</dbReference>
<dbReference type="InterPro" id="IPR036641">
    <property type="entry name" value="HPT_dom_sf"/>
</dbReference>
<dbReference type="CDD" id="cd17546">
    <property type="entry name" value="REC_hyHK_CKI1_RcsC-like"/>
    <property type="match status" value="1"/>
</dbReference>
<dbReference type="SUPFAM" id="SSF47384">
    <property type="entry name" value="Homodimeric domain of signal transducing histidine kinase"/>
    <property type="match status" value="1"/>
</dbReference>
<dbReference type="SUPFAM" id="SSF47226">
    <property type="entry name" value="Histidine-containing phosphotransfer domain, HPT domain"/>
    <property type="match status" value="1"/>
</dbReference>
<dbReference type="PROSITE" id="PS50110">
    <property type="entry name" value="RESPONSE_REGULATORY"/>
    <property type="match status" value="1"/>
</dbReference>
<evidence type="ECO:0000256" key="11">
    <source>
        <dbReference type="ARBA" id="ARBA00022840"/>
    </source>
</evidence>
<dbReference type="SUPFAM" id="SSF55874">
    <property type="entry name" value="ATPase domain of HSP90 chaperone/DNA topoisomerase II/histidine kinase"/>
    <property type="match status" value="1"/>
</dbReference>
<keyword evidence="24" id="KW-1185">Reference proteome</keyword>
<feature type="domain" description="HAMP" evidence="21">
    <location>
        <begin position="198"/>
        <end position="250"/>
    </location>
</feature>
<comment type="catalytic activity">
    <reaction evidence="1">
        <text>ATP + protein L-histidine = ADP + protein N-phospho-L-histidine.</text>
        <dbReference type="EC" id="2.7.13.3"/>
    </reaction>
</comment>
<keyword evidence="13" id="KW-0902">Two-component regulatory system</keyword>
<feature type="modified residue" description="4-aspartylphosphate" evidence="16">
    <location>
        <position position="724"/>
    </location>
</feature>
<gene>
    <name evidence="23" type="ORF">EAO82_06370</name>
</gene>
<evidence type="ECO:0000256" key="10">
    <source>
        <dbReference type="ARBA" id="ARBA00022777"/>
    </source>
</evidence>
<dbReference type="Gene3D" id="1.20.120.160">
    <property type="entry name" value="HPT domain"/>
    <property type="match status" value="1"/>
</dbReference>
<dbReference type="Pfam" id="PF00072">
    <property type="entry name" value="Response_reg"/>
    <property type="match status" value="1"/>
</dbReference>
<dbReference type="Pfam" id="PF09984">
    <property type="entry name" value="sCache_4"/>
    <property type="match status" value="1"/>
</dbReference>
<protein>
    <recommendedName>
        <fullName evidence="3">histidine kinase</fullName>
        <ecNumber evidence="3">2.7.13.3</ecNumber>
    </recommendedName>
</protein>
<dbReference type="PROSITE" id="PS50885">
    <property type="entry name" value="HAMP"/>
    <property type="match status" value="1"/>
</dbReference>
<keyword evidence="8 18" id="KW-0812">Transmembrane</keyword>
<name>A0ABX6CQI1_9GAMM</name>
<organism evidence="23 24">
    <name type="scientific">Halopseudomonas pelagia</name>
    <dbReference type="NCBI Taxonomy" id="553151"/>
    <lineage>
        <taxon>Bacteria</taxon>
        <taxon>Pseudomonadati</taxon>
        <taxon>Pseudomonadota</taxon>
        <taxon>Gammaproteobacteria</taxon>
        <taxon>Pseudomonadales</taxon>
        <taxon>Pseudomonadaceae</taxon>
        <taxon>Halopseudomonas</taxon>
    </lineage>
</organism>
<dbReference type="Gene3D" id="6.10.340.10">
    <property type="match status" value="1"/>
</dbReference>
<dbReference type="Proteomes" id="UP000344571">
    <property type="component" value="Chromosome"/>
</dbReference>
<dbReference type="InterPro" id="IPR003660">
    <property type="entry name" value="HAMP_dom"/>
</dbReference>